<keyword evidence="7 9" id="KW-0496">Mitochondrion</keyword>
<proteinExistence type="inferred from homology"/>
<dbReference type="PANTHER" id="PTHR13344">
    <property type="entry name" value="NADH-UBIQUINONE OXIDOREDUCTASE"/>
    <property type="match status" value="1"/>
</dbReference>
<dbReference type="GO" id="GO:0005743">
    <property type="term" value="C:mitochondrial inner membrane"/>
    <property type="evidence" value="ECO:0007669"/>
    <property type="project" value="UniProtKB-SubCell"/>
</dbReference>
<evidence type="ECO:0000256" key="9">
    <source>
        <dbReference type="PIRNR" id="PIRNR017016"/>
    </source>
</evidence>
<dbReference type="EMBL" id="HE681719">
    <property type="protein sequence ID" value="CCG20496.1"/>
    <property type="molecule type" value="Genomic_DNA"/>
</dbReference>
<keyword evidence="3 9" id="KW-0813">Transport</keyword>
<evidence type="ECO:0000256" key="2">
    <source>
        <dbReference type="ARBA" id="ARBA00010705"/>
    </source>
</evidence>
<gene>
    <name evidence="10" type="ORF">CORT_0A01040</name>
</gene>
<name>H8WVM3_CANO9</name>
<accession>H8WVM3</accession>
<organism evidence="10 11">
    <name type="scientific">Candida orthopsilosis (strain 90-125)</name>
    <name type="common">Yeast</name>
    <dbReference type="NCBI Taxonomy" id="1136231"/>
    <lineage>
        <taxon>Eukaryota</taxon>
        <taxon>Fungi</taxon>
        <taxon>Dikarya</taxon>
        <taxon>Ascomycota</taxon>
        <taxon>Saccharomycotina</taxon>
        <taxon>Pichiomycetes</taxon>
        <taxon>Debaryomycetaceae</taxon>
        <taxon>Candida/Lodderomyces clade</taxon>
        <taxon>Candida</taxon>
    </lineage>
</organism>
<dbReference type="InterPro" id="IPR016680">
    <property type="entry name" value="NDUFA8"/>
</dbReference>
<dbReference type="eggNOG" id="KOG3458">
    <property type="taxonomic scope" value="Eukaryota"/>
</dbReference>
<protein>
    <recommendedName>
        <fullName evidence="9">NADH-ubiquinone oxidoreductase</fullName>
    </recommendedName>
</protein>
<evidence type="ECO:0000256" key="4">
    <source>
        <dbReference type="ARBA" id="ARBA00022660"/>
    </source>
</evidence>
<keyword evidence="6 9" id="KW-0249">Electron transport</keyword>
<keyword evidence="11" id="KW-1185">Reference proteome</keyword>
<evidence type="ECO:0000256" key="7">
    <source>
        <dbReference type="ARBA" id="ARBA00023128"/>
    </source>
</evidence>
<keyword evidence="4 9" id="KW-0679">Respiratory chain</keyword>
<sequence length="185" mass="20704">MLGEFFIGRHKWENKEETPLPNTVPEVDEVGATSAPLLSASYYIGDRCKPYNDDFMLCKDEHNGGTIDCLKEGRRVTRCAISVLKDLNKYCFDEFKLHYECLEQNNQYFSRCRASEGVLSKCVFDNLKLVKKIPGVEEQIQDKKRPIYGADSKDVRQTKEFLKKNEATAAAAAAAPAAAPAPSSS</sequence>
<evidence type="ECO:0000313" key="10">
    <source>
        <dbReference type="EMBL" id="CCG20496.1"/>
    </source>
</evidence>
<keyword evidence="5" id="KW-0677">Repeat</keyword>
<reference evidence="10 11" key="1">
    <citation type="journal article" date="2012" name="PLoS ONE">
        <title>Sequence and analysis of the genome of the pathogenic yeast Candida orthopsilosis.</title>
        <authorList>
            <person name="Riccombeni A."/>
            <person name="Vidanes G."/>
            <person name="Proux-Wera E."/>
            <person name="Wolfe K.H."/>
            <person name="Butler G."/>
        </authorList>
    </citation>
    <scope>NUCLEOTIDE SEQUENCE [LARGE SCALE GENOMIC DNA]</scope>
    <source>
        <strain evidence="10 11">Co 90-125</strain>
    </source>
</reference>
<keyword evidence="9" id="KW-0999">Mitochondrion inner membrane</keyword>
<dbReference type="PIRSF" id="PIRSF017016">
    <property type="entry name" value="NDUA8"/>
    <property type="match status" value="1"/>
</dbReference>
<dbReference type="GeneID" id="14537682"/>
<evidence type="ECO:0000256" key="5">
    <source>
        <dbReference type="ARBA" id="ARBA00022737"/>
    </source>
</evidence>
<dbReference type="GO" id="GO:0006120">
    <property type="term" value="P:mitochondrial electron transport, NADH to ubiquinone"/>
    <property type="evidence" value="ECO:0007669"/>
    <property type="project" value="InterPro"/>
</dbReference>
<comment type="function">
    <text evidence="1 9">Accessory subunit of the mitochondrial membrane respiratory chain NADH dehydrogenase (Complex I), that is believed not to be involved in catalysis. Complex I functions in the transfer of electrons from NADH to the respiratory chain. The immediate electron acceptor for the enzyme is believed to be ubiquinone.</text>
</comment>
<dbReference type="HOGENOM" id="CLU_081931_1_0_1"/>
<comment type="similarity">
    <text evidence="2 9">Belongs to the complex I NDUFA8 subunit family.</text>
</comment>
<evidence type="ECO:0000256" key="6">
    <source>
        <dbReference type="ARBA" id="ARBA00022982"/>
    </source>
</evidence>
<evidence type="ECO:0000256" key="8">
    <source>
        <dbReference type="ARBA" id="ARBA00023157"/>
    </source>
</evidence>
<keyword evidence="8" id="KW-1015">Disulfide bond</keyword>
<dbReference type="OrthoDB" id="276296at2759"/>
<dbReference type="AlphaFoldDB" id="H8WVM3"/>
<dbReference type="RefSeq" id="XP_003865937.1">
    <property type="nucleotide sequence ID" value="XM_003865889.1"/>
</dbReference>
<comment type="subcellular location">
    <subcellularLocation>
        <location evidence="9">Mitochondrion inner membrane</location>
    </subcellularLocation>
</comment>
<dbReference type="KEGG" id="cot:CORT_0A01040"/>
<evidence type="ECO:0000256" key="3">
    <source>
        <dbReference type="ARBA" id="ARBA00022448"/>
    </source>
</evidence>
<evidence type="ECO:0000313" key="11">
    <source>
        <dbReference type="Proteomes" id="UP000005018"/>
    </source>
</evidence>
<dbReference type="PANTHER" id="PTHR13344:SF0">
    <property type="entry name" value="NADH DEHYDROGENASE [UBIQUINONE] 1 ALPHA SUBCOMPLEX SUBUNIT 8"/>
    <property type="match status" value="1"/>
</dbReference>
<dbReference type="Proteomes" id="UP000005018">
    <property type="component" value="Chromosome 1"/>
</dbReference>
<keyword evidence="9" id="KW-0472">Membrane</keyword>
<evidence type="ECO:0000256" key="1">
    <source>
        <dbReference type="ARBA" id="ARBA00003195"/>
    </source>
</evidence>
<dbReference type="PROSITE" id="PS51808">
    <property type="entry name" value="CHCH"/>
    <property type="match status" value="1"/>
</dbReference>